<dbReference type="STRING" id="1445510.YC6258_04529"/>
<accession>A0A0C5VQM2</accession>
<organism evidence="2 3">
    <name type="scientific">Gynuella sunshinyii YC6258</name>
    <dbReference type="NCBI Taxonomy" id="1445510"/>
    <lineage>
        <taxon>Bacteria</taxon>
        <taxon>Pseudomonadati</taxon>
        <taxon>Pseudomonadota</taxon>
        <taxon>Gammaproteobacteria</taxon>
        <taxon>Oceanospirillales</taxon>
        <taxon>Saccharospirillaceae</taxon>
        <taxon>Gynuella</taxon>
    </lineage>
</organism>
<keyword evidence="1" id="KW-1133">Transmembrane helix</keyword>
<evidence type="ECO:0000313" key="3">
    <source>
        <dbReference type="Proteomes" id="UP000032266"/>
    </source>
</evidence>
<dbReference type="HOGENOM" id="CLU_3344247_0_0_6"/>
<gene>
    <name evidence="2" type="ORF">YC6258_04529</name>
</gene>
<dbReference type="KEGG" id="gsn:YC6258_04529"/>
<reference evidence="2 3" key="1">
    <citation type="submission" date="2014-01" db="EMBL/GenBank/DDBJ databases">
        <title>Full genme sequencing of cellulolytic bacterium Gynuella sunshinyii YC6258T gen. nov., sp. nov.</title>
        <authorList>
            <person name="Khan H."/>
            <person name="Chung E.J."/>
            <person name="Chung Y.R."/>
        </authorList>
    </citation>
    <scope>NUCLEOTIDE SEQUENCE [LARGE SCALE GENOMIC DNA]</scope>
    <source>
        <strain evidence="2 3">YC6258</strain>
    </source>
</reference>
<keyword evidence="1" id="KW-0472">Membrane</keyword>
<evidence type="ECO:0000313" key="2">
    <source>
        <dbReference type="EMBL" id="AJQ96561.1"/>
    </source>
</evidence>
<proteinExistence type="predicted"/>
<evidence type="ECO:0000256" key="1">
    <source>
        <dbReference type="SAM" id="Phobius"/>
    </source>
</evidence>
<dbReference type="EMBL" id="CP007142">
    <property type="protein sequence ID" value="AJQ96561.1"/>
    <property type="molecule type" value="Genomic_DNA"/>
</dbReference>
<dbReference type="Proteomes" id="UP000032266">
    <property type="component" value="Chromosome"/>
</dbReference>
<protein>
    <submittedName>
        <fullName evidence="2">Uncharacterized protein</fullName>
    </submittedName>
</protein>
<keyword evidence="3" id="KW-1185">Reference proteome</keyword>
<feature type="transmembrane region" description="Helical" evidence="1">
    <location>
        <begin position="12"/>
        <end position="33"/>
    </location>
</feature>
<name>A0A0C5VQM2_9GAMM</name>
<dbReference type="AlphaFoldDB" id="A0A0C5VQM2"/>
<sequence>MIDFRQRSVFHILNGCYAKIFLCFFVSVILQLLRFKK</sequence>
<keyword evidence="1" id="KW-0812">Transmembrane</keyword>